<dbReference type="InterPro" id="IPR001633">
    <property type="entry name" value="EAL_dom"/>
</dbReference>
<evidence type="ECO:0000259" key="3">
    <source>
        <dbReference type="PROSITE" id="PS50887"/>
    </source>
</evidence>
<dbReference type="PROSITE" id="PS50887">
    <property type="entry name" value="GGDEF"/>
    <property type="match status" value="1"/>
</dbReference>
<keyword evidence="1" id="KW-0472">Membrane</keyword>
<dbReference type="InterPro" id="IPR043128">
    <property type="entry name" value="Rev_trsase/Diguanyl_cyclase"/>
</dbReference>
<dbReference type="PROSITE" id="PS50883">
    <property type="entry name" value="EAL"/>
    <property type="match status" value="1"/>
</dbReference>
<feature type="transmembrane region" description="Helical" evidence="1">
    <location>
        <begin position="41"/>
        <end position="64"/>
    </location>
</feature>
<dbReference type="NCBIfam" id="TIGR00254">
    <property type="entry name" value="GGDEF"/>
    <property type="match status" value="1"/>
</dbReference>
<feature type="transmembrane region" description="Helical" evidence="1">
    <location>
        <begin position="161"/>
        <end position="181"/>
    </location>
</feature>
<dbReference type="Pfam" id="PF00563">
    <property type="entry name" value="EAL"/>
    <property type="match status" value="1"/>
</dbReference>
<keyword evidence="1" id="KW-0812">Transmembrane</keyword>
<evidence type="ECO:0000313" key="5">
    <source>
        <dbReference type="Proteomes" id="UP000219111"/>
    </source>
</evidence>
<dbReference type="PANTHER" id="PTHR33121:SF79">
    <property type="entry name" value="CYCLIC DI-GMP PHOSPHODIESTERASE PDED-RELATED"/>
    <property type="match status" value="1"/>
</dbReference>
<dbReference type="Pfam" id="PF00990">
    <property type="entry name" value="GGDEF"/>
    <property type="match status" value="1"/>
</dbReference>
<reference evidence="5" key="1">
    <citation type="submission" date="2017-08" db="EMBL/GenBank/DDBJ databases">
        <authorList>
            <person name="Varghese N."/>
            <person name="Submissions S."/>
        </authorList>
    </citation>
    <scope>NUCLEOTIDE SEQUENCE [LARGE SCALE GENOMIC DNA]</scope>
    <source>
        <strain evidence="5">JA276</strain>
    </source>
</reference>
<proteinExistence type="predicted"/>
<gene>
    <name evidence="4" type="ORF">SAMN05877831_101143</name>
</gene>
<feature type="transmembrane region" description="Helical" evidence="1">
    <location>
        <begin position="187"/>
        <end position="205"/>
    </location>
</feature>
<dbReference type="SMART" id="SM00267">
    <property type="entry name" value="GGDEF"/>
    <property type="match status" value="1"/>
</dbReference>
<dbReference type="GO" id="GO:0071111">
    <property type="term" value="F:cyclic-guanylate-specific phosphodiesterase activity"/>
    <property type="evidence" value="ECO:0007669"/>
    <property type="project" value="InterPro"/>
</dbReference>
<dbReference type="SUPFAM" id="SSF55073">
    <property type="entry name" value="Nucleotide cyclase"/>
    <property type="match status" value="1"/>
</dbReference>
<organism evidence="4 5">
    <name type="scientific">Rhodobacter maris</name>
    <dbReference type="NCBI Taxonomy" id="446682"/>
    <lineage>
        <taxon>Bacteria</taxon>
        <taxon>Pseudomonadati</taxon>
        <taxon>Pseudomonadota</taxon>
        <taxon>Alphaproteobacteria</taxon>
        <taxon>Rhodobacterales</taxon>
        <taxon>Rhodobacter group</taxon>
        <taxon>Rhodobacter</taxon>
    </lineage>
</organism>
<feature type="domain" description="GGDEF" evidence="3">
    <location>
        <begin position="267"/>
        <end position="400"/>
    </location>
</feature>
<dbReference type="InterPro" id="IPR035919">
    <property type="entry name" value="EAL_sf"/>
</dbReference>
<dbReference type="SUPFAM" id="SSF141868">
    <property type="entry name" value="EAL domain-like"/>
    <property type="match status" value="1"/>
</dbReference>
<dbReference type="EMBL" id="OBMT01000001">
    <property type="protein sequence ID" value="SOB93239.1"/>
    <property type="molecule type" value="Genomic_DNA"/>
</dbReference>
<evidence type="ECO:0000259" key="2">
    <source>
        <dbReference type="PROSITE" id="PS50883"/>
    </source>
</evidence>
<dbReference type="InterPro" id="IPR050706">
    <property type="entry name" value="Cyclic-di-GMP_PDE-like"/>
</dbReference>
<feature type="transmembrane region" description="Helical" evidence="1">
    <location>
        <begin position="70"/>
        <end position="89"/>
    </location>
</feature>
<dbReference type="PANTHER" id="PTHR33121">
    <property type="entry name" value="CYCLIC DI-GMP PHOSPHODIESTERASE PDEF"/>
    <property type="match status" value="1"/>
</dbReference>
<dbReference type="AlphaFoldDB" id="A0A285RHR2"/>
<evidence type="ECO:0000313" key="4">
    <source>
        <dbReference type="EMBL" id="SOB93239.1"/>
    </source>
</evidence>
<dbReference type="InterPro" id="IPR000160">
    <property type="entry name" value="GGDEF_dom"/>
</dbReference>
<dbReference type="Gene3D" id="3.30.70.270">
    <property type="match status" value="1"/>
</dbReference>
<dbReference type="SMART" id="SM00052">
    <property type="entry name" value="EAL"/>
    <property type="match status" value="1"/>
</dbReference>
<keyword evidence="5" id="KW-1185">Reference proteome</keyword>
<keyword evidence="1" id="KW-1133">Transmembrane helix</keyword>
<dbReference type="CDD" id="cd01948">
    <property type="entry name" value="EAL"/>
    <property type="match status" value="1"/>
</dbReference>
<accession>A0A285RHR2</accession>
<feature type="transmembrane region" description="Helical" evidence="1">
    <location>
        <begin position="136"/>
        <end position="154"/>
    </location>
</feature>
<feature type="transmembrane region" description="Helical" evidence="1">
    <location>
        <begin position="109"/>
        <end position="130"/>
    </location>
</feature>
<protein>
    <submittedName>
        <fullName evidence="4">Diguanylate cyclase (GGDEF)-like protein</fullName>
    </submittedName>
</protein>
<sequence length="668" mass="72733">MREPAGLQQRSRSVPNILRPLFSPIRAVLTKHPTPEDVASVIKATGVGALISALNALIYTIGAFERHEPIFLLLWFGSVVLLGIGLTRMSLRARRRTVTRVSPRAARRLIATSVLLALPWALLPFQVFGLREGGDPLVVLVVCIGMLAGGVFMLHRALTAAIAYMLTILLAVALSIHTGGWDQAWPVTAYCLLFGVFLAYFALIAGETARQRDASVQALSKAVSGLRAARDENYLLANIDDTTGLLNRKAFNARLAEAVAAQRAEGGAFSLLLMDLDRFKNVNDLFGHGVGDELLAEVARRLRANLHEGDVVGRIGGDEFCIILREARDEAQIRAVAGRLLEALNRPARLVGRQLHPGASIGAVICPEDAAEPVELFLKADLALNRAKESGRGQCVKFDDHLRQQVIAEDQIEAGLREALKDNLLYVQYQPKICLRDGMPMGAEALVRWKMQDGEKVPPDHFLSIAAERGMLPALSRHIAEAVAGHILDWRAAGLTPGKIALNLHPDDIKSPELLMETIHMFEDRGISGKDLLLEITEGCLIGRGTDMVSRLLDALDERGYDLSLDDFGTGHAALAHLKKIPVAEIKIDRSFVSGLEYRRDDRAIVAAIVEIARGLGIRSVAEGVETEAQRQILLELGVDAGQGYLWSRPISADSFAAFLEAQNRAAS</sequence>
<feature type="domain" description="EAL" evidence="2">
    <location>
        <begin position="409"/>
        <end position="664"/>
    </location>
</feature>
<evidence type="ECO:0000256" key="1">
    <source>
        <dbReference type="SAM" id="Phobius"/>
    </source>
</evidence>
<dbReference type="InterPro" id="IPR029787">
    <property type="entry name" value="Nucleotide_cyclase"/>
</dbReference>
<dbReference type="CDD" id="cd01949">
    <property type="entry name" value="GGDEF"/>
    <property type="match status" value="1"/>
</dbReference>
<name>A0A285RHR2_9RHOB</name>
<dbReference type="Gene3D" id="3.20.20.450">
    <property type="entry name" value="EAL domain"/>
    <property type="match status" value="1"/>
</dbReference>
<dbReference type="Proteomes" id="UP000219111">
    <property type="component" value="Unassembled WGS sequence"/>
</dbReference>